<dbReference type="EMBL" id="GL833121">
    <property type="protein sequence ID" value="EGB12447.1"/>
    <property type="molecule type" value="Genomic_DNA"/>
</dbReference>
<evidence type="ECO:0000313" key="3">
    <source>
        <dbReference type="Proteomes" id="UP000002729"/>
    </source>
</evidence>
<dbReference type="InParanoid" id="F0XYY0"/>
<keyword evidence="1" id="KW-0812">Transmembrane</keyword>
<protein>
    <submittedName>
        <fullName evidence="2">Uncharacterized protein</fullName>
    </submittedName>
</protein>
<organism evidence="3">
    <name type="scientific">Aureococcus anophagefferens</name>
    <name type="common">Harmful bloom alga</name>
    <dbReference type="NCBI Taxonomy" id="44056"/>
    <lineage>
        <taxon>Eukaryota</taxon>
        <taxon>Sar</taxon>
        <taxon>Stramenopiles</taxon>
        <taxon>Ochrophyta</taxon>
        <taxon>Pelagophyceae</taxon>
        <taxon>Pelagomonadales</taxon>
        <taxon>Pelagomonadaceae</taxon>
        <taxon>Aureococcus</taxon>
    </lineage>
</organism>
<evidence type="ECO:0000256" key="1">
    <source>
        <dbReference type="SAM" id="Phobius"/>
    </source>
</evidence>
<dbReference type="GeneID" id="20223299"/>
<gene>
    <name evidence="2" type="ORF">AURANDRAFT_61064</name>
</gene>
<feature type="transmembrane region" description="Helical" evidence="1">
    <location>
        <begin position="40"/>
        <end position="64"/>
    </location>
</feature>
<feature type="transmembrane region" description="Helical" evidence="1">
    <location>
        <begin position="76"/>
        <end position="96"/>
    </location>
</feature>
<reference evidence="2 3" key="1">
    <citation type="journal article" date="2011" name="Proc. Natl. Acad. Sci. U.S.A.">
        <title>Niche of harmful alga Aureococcus anophagefferens revealed through ecogenomics.</title>
        <authorList>
            <person name="Gobler C.J."/>
            <person name="Berry D.L."/>
            <person name="Dyhrman S.T."/>
            <person name="Wilhelm S.W."/>
            <person name="Salamov A."/>
            <person name="Lobanov A.V."/>
            <person name="Zhang Y."/>
            <person name="Collier J.L."/>
            <person name="Wurch L.L."/>
            <person name="Kustka A.B."/>
            <person name="Dill B.D."/>
            <person name="Shah M."/>
            <person name="VerBerkmoes N.C."/>
            <person name="Kuo A."/>
            <person name="Terry A."/>
            <person name="Pangilinan J."/>
            <person name="Lindquist E.A."/>
            <person name="Lucas S."/>
            <person name="Paulsen I.T."/>
            <person name="Hattenrath-Lehmann T.K."/>
            <person name="Talmage S.C."/>
            <person name="Walker E.A."/>
            <person name="Koch F."/>
            <person name="Burson A.M."/>
            <person name="Marcoval M.A."/>
            <person name="Tang Y.Z."/>
            <person name="Lecleir G.R."/>
            <person name="Coyne K.J."/>
            <person name="Berg G.M."/>
            <person name="Bertrand E.M."/>
            <person name="Saito M.A."/>
            <person name="Gladyshev V.N."/>
            <person name="Grigoriev I.V."/>
        </authorList>
    </citation>
    <scope>NUCLEOTIDE SEQUENCE [LARGE SCALE GENOMIC DNA]</scope>
    <source>
        <strain evidence="3">CCMP 1984</strain>
    </source>
</reference>
<dbReference type="RefSeq" id="XP_009033474.1">
    <property type="nucleotide sequence ID" value="XM_009035226.1"/>
</dbReference>
<accession>F0XYY0</accession>
<evidence type="ECO:0000313" key="2">
    <source>
        <dbReference type="EMBL" id="EGB12447.1"/>
    </source>
</evidence>
<name>F0XYY0_AURAN</name>
<dbReference type="AlphaFoldDB" id="F0XYY0"/>
<keyword evidence="1" id="KW-1133">Transmembrane helix</keyword>
<keyword evidence="1" id="KW-0472">Membrane</keyword>
<sequence>MRARTLSSGKLRIRCTKDAPEQNAYKWHTLKTERHKRVSLLYSLGCDLGFVCIIMGIFSLLPAAMPTAPAEIRRTILPTVSLALATISFFTWKLVLDRYARLRDGTCDEFRGNCEFNVAYWVVHSALCASSGARCWSKRTAADANRSSRAAADALWRPVGDYLSVAGLWCLVDAVVSTAWAPDAASLMDAWKLVIVGCSAGLGFVCKSPRYKVLVWQHCASCRGLLEVGDTKLYDCDLSPY</sequence>
<keyword evidence="3" id="KW-1185">Reference proteome</keyword>
<proteinExistence type="predicted"/>
<dbReference type="Proteomes" id="UP000002729">
    <property type="component" value="Unassembled WGS sequence"/>
</dbReference>
<dbReference type="KEGG" id="aaf:AURANDRAFT_61064"/>